<dbReference type="CDD" id="cd20821">
    <property type="entry name" value="C1_MgcRacGAP"/>
    <property type="match status" value="1"/>
</dbReference>
<dbReference type="GO" id="GO:0005634">
    <property type="term" value="C:nucleus"/>
    <property type="evidence" value="ECO:0007669"/>
    <property type="project" value="TreeGrafter"/>
</dbReference>
<keyword evidence="1" id="KW-0479">Metal-binding</keyword>
<feature type="compositionally biased region" description="Basic and acidic residues" evidence="4">
    <location>
        <begin position="262"/>
        <end position="275"/>
    </location>
</feature>
<reference evidence="11" key="1">
    <citation type="submission" date="2016-11" db="UniProtKB">
        <authorList>
            <consortium name="WormBaseParasite"/>
        </authorList>
    </citation>
    <scope>IDENTIFICATION</scope>
</reference>
<dbReference type="PANTHER" id="PTHR46199">
    <property type="entry name" value="RAC GTPASE-ACTIVATING PROTEIN 1"/>
    <property type="match status" value="1"/>
</dbReference>
<keyword evidence="3" id="KW-0175">Coiled coil</keyword>
<dbReference type="PROSITE" id="PS00479">
    <property type="entry name" value="ZF_DAG_PE_1"/>
    <property type="match status" value="1"/>
</dbReference>
<evidence type="ECO:0000256" key="1">
    <source>
        <dbReference type="ARBA" id="ARBA00022723"/>
    </source>
</evidence>
<feature type="region of interest" description="Disordered" evidence="4">
    <location>
        <begin position="190"/>
        <end position="210"/>
    </location>
</feature>
<evidence type="ECO:0000256" key="2">
    <source>
        <dbReference type="ARBA" id="ARBA00022833"/>
    </source>
</evidence>
<gene>
    <name evidence="7" type="ORF">BXYJ_LOCUS8756</name>
</gene>
<evidence type="ECO:0000313" key="11">
    <source>
        <dbReference type="WBParaSite" id="BXY_0038400.1"/>
    </source>
</evidence>
<name>A0A1I7RI55_BURXY</name>
<evidence type="ECO:0000259" key="5">
    <source>
        <dbReference type="PROSITE" id="PS50081"/>
    </source>
</evidence>
<dbReference type="GO" id="GO:0005096">
    <property type="term" value="F:GTPase activator activity"/>
    <property type="evidence" value="ECO:0007669"/>
    <property type="project" value="TreeGrafter"/>
</dbReference>
<evidence type="ECO:0000313" key="9">
    <source>
        <dbReference type="Proteomes" id="UP000095284"/>
    </source>
</evidence>
<dbReference type="Pfam" id="PF00130">
    <property type="entry name" value="C1_1"/>
    <property type="match status" value="1"/>
</dbReference>
<evidence type="ECO:0000256" key="4">
    <source>
        <dbReference type="SAM" id="MobiDB-lite"/>
    </source>
</evidence>
<dbReference type="GO" id="GO:0051233">
    <property type="term" value="C:spindle midzone"/>
    <property type="evidence" value="ECO:0007669"/>
    <property type="project" value="TreeGrafter"/>
</dbReference>
<feature type="compositionally biased region" description="Basic residues" evidence="4">
    <location>
        <begin position="201"/>
        <end position="210"/>
    </location>
</feature>
<evidence type="ECO:0000313" key="7">
    <source>
        <dbReference type="EMBL" id="CAD5225860.1"/>
    </source>
</evidence>
<dbReference type="InterPro" id="IPR046349">
    <property type="entry name" value="C1-like_sf"/>
</dbReference>
<dbReference type="PROSITE" id="PS50081">
    <property type="entry name" value="ZF_DAG_PE_2"/>
    <property type="match status" value="1"/>
</dbReference>
<dbReference type="EMBL" id="CAJFDI010000004">
    <property type="protein sequence ID" value="CAD5225860.1"/>
    <property type="molecule type" value="Genomic_DNA"/>
</dbReference>
<evidence type="ECO:0000256" key="3">
    <source>
        <dbReference type="SAM" id="Coils"/>
    </source>
</evidence>
<dbReference type="Proteomes" id="UP000582659">
    <property type="component" value="Unassembled WGS sequence"/>
</dbReference>
<feature type="domain" description="Rho-GAP" evidence="6">
    <location>
        <begin position="387"/>
        <end position="572"/>
    </location>
</feature>
<dbReference type="EMBL" id="CAJFCV020000004">
    <property type="protein sequence ID" value="CAG9115145.1"/>
    <property type="molecule type" value="Genomic_DNA"/>
</dbReference>
<keyword evidence="2" id="KW-0862">Zinc</keyword>
<sequence length="630" mass="72452">MDKKNSNLLTADSADVACNYSDFVLQCFTQLRGREQECLDLVELCDQLRRKWKHSSEHCVLAEEKAHRLEQEKEELRAEYELLKERYHDSNAKVGALISQRDDLKKEINDYQQRIRSIRTLMEKELKDTAAFGRLMNLSKFDEKKHDNLNKSRATRSNDYNLDVDFDKSLDDEENIDEVHLRYNRTYQRRSKSVDTDAQRTKSHVTKRSRHLHENIQEVDEDEGHLSTPPKKFRDEANEDEITTVTTITVDPRGRSATRASVEVHRSNRRSMSESKAMDMFSQTPLSNKSYRLGTSSNDLRTPLTAMGSSWTKGRPILECDHYFESGKMALMKSCVVCNRTVTMQNVLKCKECNLYIHSNCLSRAPRPCLPFADKNKKGTPQKKKIPRLADLCPSSPPLVPATLIRLIYEIEANRMESEGLYRVPGNRDLVAKLLFTMSSNIIPQLQNEHTEVLTSAVKKFLMNLKEPLIPNSSYNEFIQASRQESDDSLKKAITDLPDPHKDTLAFLCSHLQKVERFGYANKMTIEILAERMGGAVLRGGRKDSLNSLERGSNHNEAKTMERLLTLNNEYWSDYLNSRMLYMATSRTPRFQTPRNADQSILGPVSETPPLNFTPTLRSAKRRGLNVNLY</sequence>
<dbReference type="InterPro" id="IPR008936">
    <property type="entry name" value="Rho_GTPase_activation_prot"/>
</dbReference>
<dbReference type="SUPFAM" id="SSF57889">
    <property type="entry name" value="Cysteine-rich domain"/>
    <property type="match status" value="1"/>
</dbReference>
<dbReference type="AlphaFoldDB" id="A0A1I7RI55"/>
<dbReference type="SUPFAM" id="SSF48350">
    <property type="entry name" value="GTPase activation domain, GAP"/>
    <property type="match status" value="1"/>
</dbReference>
<dbReference type="Gene3D" id="1.10.555.10">
    <property type="entry name" value="Rho GTPase activation protein"/>
    <property type="match status" value="1"/>
</dbReference>
<feature type="domain" description="Phorbol-ester/DAG-type" evidence="5">
    <location>
        <begin position="321"/>
        <end position="369"/>
    </location>
</feature>
<dbReference type="PROSITE" id="PS50238">
    <property type="entry name" value="RHOGAP"/>
    <property type="match status" value="1"/>
</dbReference>
<dbReference type="InterPro" id="IPR002219">
    <property type="entry name" value="PKC_DAG/PE"/>
</dbReference>
<dbReference type="SMART" id="SM00324">
    <property type="entry name" value="RhoGAP"/>
    <property type="match status" value="1"/>
</dbReference>
<dbReference type="GO" id="GO:0007266">
    <property type="term" value="P:Rho protein signal transduction"/>
    <property type="evidence" value="ECO:0007669"/>
    <property type="project" value="TreeGrafter"/>
</dbReference>
<dbReference type="WBParaSite" id="BXY_0038400.1">
    <property type="protein sequence ID" value="BXY_0038400.1"/>
    <property type="gene ID" value="BXY_0038400"/>
</dbReference>
<evidence type="ECO:0000313" key="8">
    <source>
        <dbReference type="EMBL" id="CAG9115145.1"/>
    </source>
</evidence>
<dbReference type="InterPro" id="IPR000198">
    <property type="entry name" value="RhoGAP_dom"/>
</dbReference>
<dbReference type="SMR" id="A0A1I7RI55"/>
<dbReference type="GO" id="GO:0051256">
    <property type="term" value="P:mitotic spindle midzone assembly"/>
    <property type="evidence" value="ECO:0007669"/>
    <property type="project" value="TreeGrafter"/>
</dbReference>
<keyword evidence="10" id="KW-1185">Reference proteome</keyword>
<proteinExistence type="predicted"/>
<dbReference type="PANTHER" id="PTHR46199:SF3">
    <property type="entry name" value="RAC GTPASE-ACTIVATING PROTEIN 1"/>
    <property type="match status" value="1"/>
</dbReference>
<dbReference type="OrthoDB" id="2218807at2759"/>
<dbReference type="GO" id="GO:0032154">
    <property type="term" value="C:cleavage furrow"/>
    <property type="evidence" value="ECO:0007669"/>
    <property type="project" value="TreeGrafter"/>
</dbReference>
<feature type="region of interest" description="Disordered" evidence="4">
    <location>
        <begin position="592"/>
        <end position="614"/>
    </location>
</feature>
<dbReference type="Pfam" id="PF00620">
    <property type="entry name" value="RhoGAP"/>
    <property type="match status" value="1"/>
</dbReference>
<dbReference type="GO" id="GO:0046872">
    <property type="term" value="F:metal ion binding"/>
    <property type="evidence" value="ECO:0007669"/>
    <property type="project" value="UniProtKB-KW"/>
</dbReference>
<dbReference type="Proteomes" id="UP000095284">
    <property type="component" value="Unplaced"/>
</dbReference>
<dbReference type="Proteomes" id="UP000659654">
    <property type="component" value="Unassembled WGS sequence"/>
</dbReference>
<dbReference type="GO" id="GO:0000281">
    <property type="term" value="P:mitotic cytokinesis"/>
    <property type="evidence" value="ECO:0007669"/>
    <property type="project" value="TreeGrafter"/>
</dbReference>
<feature type="region of interest" description="Disordered" evidence="4">
    <location>
        <begin position="254"/>
        <end position="275"/>
    </location>
</feature>
<organism evidence="9 11">
    <name type="scientific">Bursaphelenchus xylophilus</name>
    <name type="common">Pinewood nematode worm</name>
    <name type="synonym">Aphelenchoides xylophilus</name>
    <dbReference type="NCBI Taxonomy" id="6326"/>
    <lineage>
        <taxon>Eukaryota</taxon>
        <taxon>Metazoa</taxon>
        <taxon>Ecdysozoa</taxon>
        <taxon>Nematoda</taxon>
        <taxon>Chromadorea</taxon>
        <taxon>Rhabditida</taxon>
        <taxon>Tylenchina</taxon>
        <taxon>Tylenchomorpha</taxon>
        <taxon>Aphelenchoidea</taxon>
        <taxon>Aphelenchoididae</taxon>
        <taxon>Bursaphelenchus</taxon>
    </lineage>
</organism>
<reference evidence="8" key="2">
    <citation type="submission" date="2020-08" db="EMBL/GenBank/DDBJ databases">
        <authorList>
            <person name="Kikuchi T."/>
        </authorList>
    </citation>
    <scope>NUCLEOTIDE SEQUENCE</scope>
    <source>
        <strain evidence="7">Ka4C1</strain>
    </source>
</reference>
<evidence type="ECO:0000313" key="10">
    <source>
        <dbReference type="Proteomes" id="UP000659654"/>
    </source>
</evidence>
<dbReference type="GO" id="GO:0097149">
    <property type="term" value="C:centralspindlin complex"/>
    <property type="evidence" value="ECO:0007669"/>
    <property type="project" value="TreeGrafter"/>
</dbReference>
<feature type="coiled-coil region" evidence="3">
    <location>
        <begin position="59"/>
        <end position="121"/>
    </location>
</feature>
<dbReference type="eggNOG" id="KOG3564">
    <property type="taxonomic scope" value="Eukaryota"/>
</dbReference>
<accession>A0A1I7RI55</accession>
<protein>
    <submittedName>
        <fullName evidence="7">(pine wood nematode) hypothetical protein</fullName>
    </submittedName>
</protein>
<dbReference type="SMART" id="SM00109">
    <property type="entry name" value="C1"/>
    <property type="match status" value="1"/>
</dbReference>
<dbReference type="GO" id="GO:0030496">
    <property type="term" value="C:midbody"/>
    <property type="evidence" value="ECO:0007669"/>
    <property type="project" value="TreeGrafter"/>
</dbReference>
<dbReference type="Gene3D" id="3.30.60.20">
    <property type="match status" value="1"/>
</dbReference>
<evidence type="ECO:0000259" key="6">
    <source>
        <dbReference type="PROSITE" id="PS50238"/>
    </source>
</evidence>